<dbReference type="PROSITE" id="PS51257">
    <property type="entry name" value="PROKAR_LIPOPROTEIN"/>
    <property type="match status" value="1"/>
</dbReference>
<dbReference type="EMBL" id="LUXO01000031">
    <property type="protein sequence ID" value="KZV02600.1"/>
    <property type="molecule type" value="Genomic_DNA"/>
</dbReference>
<evidence type="ECO:0008006" key="3">
    <source>
        <dbReference type="Google" id="ProtNLM"/>
    </source>
</evidence>
<comment type="caution">
    <text evidence="1">The sequence shown here is derived from an EMBL/GenBank/DDBJ whole genome shotgun (WGS) entry which is preliminary data.</text>
</comment>
<evidence type="ECO:0000313" key="2">
    <source>
        <dbReference type="Proteomes" id="UP000076872"/>
    </source>
</evidence>
<dbReference type="AlphaFoldDB" id="A0AAW3RE39"/>
<organism evidence="1 2">
    <name type="scientific">Lactiplantibacillus plantarum</name>
    <name type="common">Lactobacillus plantarum</name>
    <dbReference type="NCBI Taxonomy" id="1590"/>
    <lineage>
        <taxon>Bacteria</taxon>
        <taxon>Bacillati</taxon>
        <taxon>Bacillota</taxon>
        <taxon>Bacilli</taxon>
        <taxon>Lactobacillales</taxon>
        <taxon>Lactobacillaceae</taxon>
        <taxon>Lactiplantibacillus</taxon>
    </lineage>
</organism>
<proteinExistence type="predicted"/>
<dbReference type="Proteomes" id="UP000076872">
    <property type="component" value="Unassembled WGS sequence"/>
</dbReference>
<protein>
    <recommendedName>
        <fullName evidence="3">Lipoprotein</fullName>
    </recommendedName>
</protein>
<name>A0AAW3RE39_LACPN</name>
<accession>A0AAW3RE39</accession>
<sequence>MKKQQLMGLLVAGLTVALVGCGKTTTSKPSVAIYRQAKQGTQIWYEVPNNKKITKNTAINSIIVLKKNKLTEYGIDHGSGGDNIRRLKDLKGYSNKEIIQLAKKWNVESMESEYDYVYGDKNAPGYVKPKYGKSEMIKRSLPKPVNVSYELIKNSDNDINKEVMIYSSSEYENATVKYGLIKTNSIKTVDGQKFVGFKTVEEVSGATNKLKNQLIQRVTNANRQLNYDSTTEPGITVKKAAN</sequence>
<evidence type="ECO:0000313" key="1">
    <source>
        <dbReference type="EMBL" id="KZV02600.1"/>
    </source>
</evidence>
<gene>
    <name evidence="1" type="ORF">NAB2_1926</name>
</gene>
<reference evidence="1 2" key="1">
    <citation type="submission" date="2016-03" db="EMBL/GenBank/DDBJ databases">
        <title>Comparative genomics of 54 Lactobacillus plantarum strains reveals genomic uncoupling from niche constraints.</title>
        <authorList>
            <person name="Martino M.E."/>
        </authorList>
    </citation>
    <scope>NUCLEOTIDE SEQUENCE [LARGE SCALE GENOMIC DNA]</scope>
    <source>
        <strain evidence="1 2">NAB2</strain>
    </source>
</reference>